<dbReference type="CDD" id="cd00801">
    <property type="entry name" value="INT_P4_C"/>
    <property type="match status" value="1"/>
</dbReference>
<dbReference type="HOGENOM" id="CLU_027562_0_4_4"/>
<accession>A0A0C5J882</accession>
<dbReference type="GO" id="GO:0015074">
    <property type="term" value="P:DNA integration"/>
    <property type="evidence" value="ECO:0007669"/>
    <property type="project" value="UniProtKB-KW"/>
</dbReference>
<feature type="domain" description="Tyr recombinase" evidence="6">
    <location>
        <begin position="200"/>
        <end position="384"/>
    </location>
</feature>
<keyword evidence="9" id="KW-1185">Reference proteome</keyword>
<dbReference type="EMBL" id="CP010554">
    <property type="protein sequence ID" value="AJP47953.1"/>
    <property type="molecule type" value="Genomic_DNA"/>
</dbReference>
<evidence type="ECO:0000256" key="5">
    <source>
        <dbReference type="PROSITE-ProRule" id="PRU01248"/>
    </source>
</evidence>
<dbReference type="Gene3D" id="1.10.150.130">
    <property type="match status" value="1"/>
</dbReference>
<dbReference type="GO" id="GO:0006310">
    <property type="term" value="P:DNA recombination"/>
    <property type="evidence" value="ECO:0007669"/>
    <property type="project" value="UniProtKB-KW"/>
</dbReference>
<dbReference type="STRING" id="1565605.PG1C_04710"/>
<name>A0A0C5J882_9PROT</name>
<keyword evidence="4" id="KW-0233">DNA recombination</keyword>
<dbReference type="KEGG" id="rbu:PG1C_04710"/>
<dbReference type="PROSITE" id="PS51900">
    <property type="entry name" value="CB"/>
    <property type="match status" value="1"/>
</dbReference>
<evidence type="ECO:0000259" key="6">
    <source>
        <dbReference type="PROSITE" id="PS51898"/>
    </source>
</evidence>
<organism evidence="8 9">
    <name type="scientific">Rugosibacter aromaticivorans</name>
    <dbReference type="NCBI Taxonomy" id="1565605"/>
    <lineage>
        <taxon>Bacteria</taxon>
        <taxon>Pseudomonadati</taxon>
        <taxon>Pseudomonadota</taxon>
        <taxon>Betaproteobacteria</taxon>
        <taxon>Nitrosomonadales</taxon>
        <taxon>Sterolibacteriaceae</taxon>
        <taxon>Rugosibacter</taxon>
    </lineage>
</organism>
<dbReference type="Proteomes" id="UP000061603">
    <property type="component" value="Chromosome"/>
</dbReference>
<dbReference type="InterPro" id="IPR002104">
    <property type="entry name" value="Integrase_catalytic"/>
</dbReference>
<dbReference type="PANTHER" id="PTHR30629">
    <property type="entry name" value="PROPHAGE INTEGRASE"/>
    <property type="match status" value="1"/>
</dbReference>
<dbReference type="SUPFAM" id="SSF56349">
    <property type="entry name" value="DNA breaking-rejoining enzymes"/>
    <property type="match status" value="1"/>
</dbReference>
<dbReference type="InterPro" id="IPR013762">
    <property type="entry name" value="Integrase-like_cat_sf"/>
</dbReference>
<dbReference type="PATRIC" id="fig|1565605.3.peg.990"/>
<evidence type="ECO:0000256" key="1">
    <source>
        <dbReference type="ARBA" id="ARBA00008857"/>
    </source>
</evidence>
<gene>
    <name evidence="8" type="ORF">PG1C_04710</name>
</gene>
<dbReference type="GO" id="GO:0003677">
    <property type="term" value="F:DNA binding"/>
    <property type="evidence" value="ECO:0007669"/>
    <property type="project" value="UniProtKB-UniRule"/>
</dbReference>
<sequence length="409" mass="46104">MLTDTQIKNLKPAEKLYKMVDRDGLYVAVTPSGVVSFRLDYRLNGRRETVVLGQYGPDGISLSEARERLIAAKKEIASGKSPAKEKQRALQKTKEAKTFGEFTNLWLNDNRMAESTKAMRKSIVDRDITPIFGRRLLKEITSEDLRAHCEKIKTSRNAPATAVHVREIVSQVFRFAIERGHKVPNPADDVKASAIATFKPKDRALSPDEIKVFFRELDRVPTLPTIRLALRLVLLTMVRKGELLNATWDEVDFVGAKWTIPAVRMKARRAHVVYLSQQAMDIMIALKTCAGGSKFLLPSRYEGDKGMSNNTLNRVITVTVGQAKEKDLLLEDFTVHDLRRTASTLLHEAGFNTDWIEKCLAHEQKGVRAIYNKAEYAEQRKDMLQQWADMVDGWIAGTSVIPVLNRAAA</sequence>
<evidence type="ECO:0000313" key="8">
    <source>
        <dbReference type="EMBL" id="AJP47953.1"/>
    </source>
</evidence>
<evidence type="ECO:0000259" key="7">
    <source>
        <dbReference type="PROSITE" id="PS51900"/>
    </source>
</evidence>
<feature type="domain" description="Core-binding (CB)" evidence="7">
    <location>
        <begin position="97"/>
        <end position="177"/>
    </location>
</feature>
<dbReference type="AlphaFoldDB" id="A0A0C5J882"/>
<dbReference type="RefSeq" id="WP_202636267.1">
    <property type="nucleotide sequence ID" value="NZ_CP010554.1"/>
</dbReference>
<dbReference type="PROSITE" id="PS51898">
    <property type="entry name" value="TYR_RECOMBINASE"/>
    <property type="match status" value="1"/>
</dbReference>
<dbReference type="InterPro" id="IPR038488">
    <property type="entry name" value="Integrase_DNA-bd_sf"/>
</dbReference>
<keyword evidence="3 5" id="KW-0238">DNA-binding</keyword>
<comment type="similarity">
    <text evidence="1">Belongs to the 'phage' integrase family.</text>
</comment>
<evidence type="ECO:0000256" key="4">
    <source>
        <dbReference type="ARBA" id="ARBA00023172"/>
    </source>
</evidence>
<dbReference type="InterPro" id="IPR044068">
    <property type="entry name" value="CB"/>
</dbReference>
<dbReference type="InterPro" id="IPR053876">
    <property type="entry name" value="Phage_int_M"/>
</dbReference>
<dbReference type="Pfam" id="PF22022">
    <property type="entry name" value="Phage_int_M"/>
    <property type="match status" value="1"/>
</dbReference>
<keyword evidence="2" id="KW-0229">DNA integration</keyword>
<evidence type="ECO:0000256" key="2">
    <source>
        <dbReference type="ARBA" id="ARBA00022908"/>
    </source>
</evidence>
<dbReference type="PANTHER" id="PTHR30629:SF2">
    <property type="entry name" value="PROPHAGE INTEGRASE INTS-RELATED"/>
    <property type="match status" value="1"/>
</dbReference>
<dbReference type="InterPro" id="IPR011010">
    <property type="entry name" value="DNA_brk_join_enz"/>
</dbReference>
<dbReference type="InterPro" id="IPR010998">
    <property type="entry name" value="Integrase_recombinase_N"/>
</dbReference>
<dbReference type="InterPro" id="IPR025166">
    <property type="entry name" value="Integrase_DNA_bind_dom"/>
</dbReference>
<evidence type="ECO:0000313" key="9">
    <source>
        <dbReference type="Proteomes" id="UP000061603"/>
    </source>
</evidence>
<dbReference type="Gene3D" id="3.30.160.390">
    <property type="entry name" value="Integrase, DNA-binding domain"/>
    <property type="match status" value="1"/>
</dbReference>
<reference evidence="8 9" key="1">
    <citation type="journal article" date="2015" name="Genome Announc.">
        <title>Complete Genome Sequence of a Novel Bacterium within the Family Rhodocyclaceae That Degrades Polycyclic Aromatic Hydrocarbons.</title>
        <authorList>
            <person name="Singleton D.R."/>
            <person name="Dickey A.N."/>
            <person name="Scholl E.H."/>
            <person name="Wright F.A."/>
            <person name="Aitken M.D."/>
        </authorList>
    </citation>
    <scope>NUCLEOTIDE SEQUENCE [LARGE SCALE GENOMIC DNA]</scope>
    <source>
        <strain evidence="9">PG1-Ca6</strain>
    </source>
</reference>
<dbReference type="Pfam" id="PF13356">
    <property type="entry name" value="Arm-DNA-bind_3"/>
    <property type="match status" value="1"/>
</dbReference>
<dbReference type="Gene3D" id="1.10.443.10">
    <property type="entry name" value="Intergrase catalytic core"/>
    <property type="match status" value="1"/>
</dbReference>
<dbReference type="Pfam" id="PF00589">
    <property type="entry name" value="Phage_integrase"/>
    <property type="match status" value="1"/>
</dbReference>
<dbReference type="InterPro" id="IPR050808">
    <property type="entry name" value="Phage_Integrase"/>
</dbReference>
<proteinExistence type="inferred from homology"/>
<protein>
    <submittedName>
        <fullName evidence="8">Integrase</fullName>
    </submittedName>
</protein>
<evidence type="ECO:0000256" key="3">
    <source>
        <dbReference type="ARBA" id="ARBA00023125"/>
    </source>
</evidence>